<evidence type="ECO:0000313" key="5">
    <source>
        <dbReference type="Proteomes" id="UP000251571"/>
    </source>
</evidence>
<sequence length="52" mass="5642">MRLRLKTILIAFMATVQGVVGGFLLSFASSRSRVAFSLPIFRFVGGVALLIL</sequence>
<evidence type="ECO:0000313" key="3">
    <source>
        <dbReference type="EMBL" id="SSA46647.1"/>
    </source>
</evidence>
<dbReference type="RefSeq" id="WP_170125420.1">
    <property type="nucleotide sequence ID" value="NZ_QGDJ01000005.1"/>
</dbReference>
<keyword evidence="1" id="KW-0472">Membrane</keyword>
<dbReference type="AlphaFoldDB" id="A0A2Y9AVT3"/>
<dbReference type="EMBL" id="QGDJ01000005">
    <property type="protein sequence ID" value="PWJ18122.1"/>
    <property type="molecule type" value="Genomic_DNA"/>
</dbReference>
<dbReference type="EMBL" id="UETC01000005">
    <property type="protein sequence ID" value="SSA46647.1"/>
    <property type="molecule type" value="Genomic_DNA"/>
</dbReference>
<organism evidence="3 5">
    <name type="scientific">Jannaschia seohaensis</name>
    <dbReference type="NCBI Taxonomy" id="475081"/>
    <lineage>
        <taxon>Bacteria</taxon>
        <taxon>Pseudomonadati</taxon>
        <taxon>Pseudomonadota</taxon>
        <taxon>Alphaproteobacteria</taxon>
        <taxon>Rhodobacterales</taxon>
        <taxon>Roseobacteraceae</taxon>
        <taxon>Jannaschia</taxon>
    </lineage>
</organism>
<evidence type="ECO:0000313" key="2">
    <source>
        <dbReference type="EMBL" id="PWJ18122.1"/>
    </source>
</evidence>
<evidence type="ECO:0000313" key="4">
    <source>
        <dbReference type="Proteomes" id="UP000245839"/>
    </source>
</evidence>
<keyword evidence="4" id="KW-1185">Reference proteome</keyword>
<feature type="transmembrane region" description="Helical" evidence="1">
    <location>
        <begin position="7"/>
        <end position="28"/>
    </location>
</feature>
<name>A0A2Y9AVT3_9RHOB</name>
<evidence type="ECO:0008006" key="6">
    <source>
        <dbReference type="Google" id="ProtNLM"/>
    </source>
</evidence>
<feature type="transmembrane region" description="Helical" evidence="1">
    <location>
        <begin position="34"/>
        <end position="51"/>
    </location>
</feature>
<proteinExistence type="predicted"/>
<dbReference type="Proteomes" id="UP000251571">
    <property type="component" value="Unassembled WGS sequence"/>
</dbReference>
<reference evidence="3 5" key="1">
    <citation type="submission" date="2016-10" db="EMBL/GenBank/DDBJ databases">
        <authorList>
            <person name="Cai Z."/>
        </authorList>
    </citation>
    <scope>NUCLEOTIDE SEQUENCE [LARGE SCALE GENOMIC DNA]</scope>
    <source>
        <strain evidence="3 5">DSM 25227</strain>
    </source>
</reference>
<keyword evidence="1" id="KW-1133">Transmembrane helix</keyword>
<dbReference type="Proteomes" id="UP000245839">
    <property type="component" value="Unassembled WGS sequence"/>
</dbReference>
<protein>
    <recommendedName>
        <fullName evidence="6">EamA-like transporter family protein</fullName>
    </recommendedName>
</protein>
<reference evidence="2 4" key="2">
    <citation type="submission" date="2018-03" db="EMBL/GenBank/DDBJ databases">
        <title>Genomic Encyclopedia of Archaeal and Bacterial Type Strains, Phase II (KMG-II): from individual species to whole genera.</title>
        <authorList>
            <person name="Goeker M."/>
        </authorList>
    </citation>
    <scope>NUCLEOTIDE SEQUENCE [LARGE SCALE GENOMIC DNA]</scope>
    <source>
        <strain evidence="2 4">DSM 25227</strain>
    </source>
</reference>
<keyword evidence="1" id="KW-0812">Transmembrane</keyword>
<gene>
    <name evidence="2" type="ORF">BCF38_105110</name>
    <name evidence="3" type="ORF">SAMN05421539_105110</name>
</gene>
<accession>A0A2Y9AVT3</accession>
<evidence type="ECO:0000256" key="1">
    <source>
        <dbReference type="SAM" id="Phobius"/>
    </source>
</evidence>